<accession>A0A151AYU4</accession>
<evidence type="ECO:0000256" key="1">
    <source>
        <dbReference type="SAM" id="Phobius"/>
    </source>
</evidence>
<dbReference type="OrthoDB" id="9813495at2"/>
<evidence type="ECO:0000259" key="2">
    <source>
        <dbReference type="Pfam" id="PF00535"/>
    </source>
</evidence>
<protein>
    <submittedName>
        <fullName evidence="3">N-acetylglucosaminyl-diphospho-decaprenol L-rhamnosyltransferase</fullName>
        <ecNumber evidence="3">2.4.1.289</ecNumber>
    </submittedName>
</protein>
<comment type="caution">
    <text evidence="3">The sequence shown here is derived from an EMBL/GenBank/DDBJ whole genome shotgun (WGS) entry which is preliminary data.</text>
</comment>
<name>A0A151AYU4_9FIRM</name>
<dbReference type="RefSeq" id="WP_062283291.1">
    <property type="nucleotide sequence ID" value="NZ_LTBC01000003.1"/>
</dbReference>
<keyword evidence="4" id="KW-1185">Reference proteome</keyword>
<feature type="transmembrane region" description="Helical" evidence="1">
    <location>
        <begin position="261"/>
        <end position="278"/>
    </location>
</feature>
<organism evidence="3 4">
    <name type="scientific">Moorella mulderi DSM 14980</name>
    <dbReference type="NCBI Taxonomy" id="1122241"/>
    <lineage>
        <taxon>Bacteria</taxon>
        <taxon>Bacillati</taxon>
        <taxon>Bacillota</taxon>
        <taxon>Clostridia</taxon>
        <taxon>Neomoorellales</taxon>
        <taxon>Neomoorellaceae</taxon>
        <taxon>Neomoorella</taxon>
    </lineage>
</organism>
<gene>
    <name evidence="3" type="primary">wbbL_2</name>
    <name evidence="3" type="ORF">MOMUL_14270</name>
</gene>
<feature type="domain" description="Glycosyltransferase 2-like" evidence="2">
    <location>
        <begin position="8"/>
        <end position="122"/>
    </location>
</feature>
<dbReference type="PANTHER" id="PTHR43179:SF7">
    <property type="entry name" value="RHAMNOSYLTRANSFERASE WBBL"/>
    <property type="match status" value="1"/>
</dbReference>
<keyword evidence="3" id="KW-0328">Glycosyltransferase</keyword>
<evidence type="ECO:0000313" key="4">
    <source>
        <dbReference type="Proteomes" id="UP000075670"/>
    </source>
</evidence>
<dbReference type="CDD" id="cd04186">
    <property type="entry name" value="GT_2_like_c"/>
    <property type="match status" value="1"/>
</dbReference>
<keyword evidence="1" id="KW-0472">Membrane</keyword>
<dbReference type="InterPro" id="IPR001173">
    <property type="entry name" value="Glyco_trans_2-like"/>
</dbReference>
<dbReference type="Gene3D" id="3.90.550.10">
    <property type="entry name" value="Spore Coat Polysaccharide Biosynthesis Protein SpsA, Chain A"/>
    <property type="match status" value="1"/>
</dbReference>
<dbReference type="SUPFAM" id="SSF53448">
    <property type="entry name" value="Nucleotide-diphospho-sugar transferases"/>
    <property type="match status" value="1"/>
</dbReference>
<sequence>MIKQPNVSIIIPNYNTRDLLYNCLSTLQKTVEEESKPEIIVVDNASNDGSVDMVKSCFAGIKLIKEQFNKGFAGAVNDGLQVASGELVLLLNTDILVLDKGLITRLSDTLYRYPDAAGVAPRLLNRDLSVQRSTYRWPSILREACHLLGLDPLVKRLREVLPISKVKQIMPVNYASGACLLLRKDVVSSVGEFDESFFMYHEEMELSYRLTKNGWRIYYDPNVSVIHFGGGSSLGIKPKVLEWRKSGLLYFFSKHYSRKSARILAALYIIVFSIRLVFSRSKEYRDAYCHICKQAWNVFCNGKILKERTK</sequence>
<keyword evidence="3" id="KW-0808">Transferase</keyword>
<proteinExistence type="predicted"/>
<keyword evidence="1" id="KW-0812">Transmembrane</keyword>
<dbReference type="PANTHER" id="PTHR43179">
    <property type="entry name" value="RHAMNOSYLTRANSFERASE WBBL"/>
    <property type="match status" value="1"/>
</dbReference>
<dbReference type="EC" id="2.4.1.289" evidence="3"/>
<reference evidence="3 4" key="1">
    <citation type="submission" date="2016-02" db="EMBL/GenBank/DDBJ databases">
        <title>Genome sequence of Moorella mulderi DSM 14980.</title>
        <authorList>
            <person name="Poehlein A."/>
            <person name="Daniel R."/>
        </authorList>
    </citation>
    <scope>NUCLEOTIDE SEQUENCE [LARGE SCALE GENOMIC DNA]</scope>
    <source>
        <strain evidence="3 4">DSM 14980</strain>
    </source>
</reference>
<dbReference type="Proteomes" id="UP000075670">
    <property type="component" value="Unassembled WGS sequence"/>
</dbReference>
<dbReference type="Pfam" id="PF00535">
    <property type="entry name" value="Glycos_transf_2"/>
    <property type="match status" value="1"/>
</dbReference>
<evidence type="ECO:0000313" key="3">
    <source>
        <dbReference type="EMBL" id="KYH32825.1"/>
    </source>
</evidence>
<keyword evidence="1" id="KW-1133">Transmembrane helix</keyword>
<dbReference type="InterPro" id="IPR029044">
    <property type="entry name" value="Nucleotide-diphossugar_trans"/>
</dbReference>
<dbReference type="GO" id="GO:0102096">
    <property type="term" value="F:decaprenyl-N-acetyl-alpha-D-glucosaminyl-pyrophosphate:dTDP-alpha-L-rhamnose rhamnosyltransferase activity"/>
    <property type="evidence" value="ECO:0007669"/>
    <property type="project" value="UniProtKB-EC"/>
</dbReference>
<dbReference type="AlphaFoldDB" id="A0A151AYU4"/>
<dbReference type="PATRIC" id="fig|1122241.3.peg.1501"/>
<dbReference type="EMBL" id="LTBC01000003">
    <property type="protein sequence ID" value="KYH32825.1"/>
    <property type="molecule type" value="Genomic_DNA"/>
</dbReference>